<evidence type="ECO:0000313" key="8">
    <source>
        <dbReference type="Proteomes" id="UP000234653"/>
    </source>
</evidence>
<evidence type="ECO:0000256" key="3">
    <source>
        <dbReference type="ARBA" id="ARBA00022597"/>
    </source>
</evidence>
<evidence type="ECO:0000256" key="2">
    <source>
        <dbReference type="ARBA" id="ARBA00022553"/>
    </source>
</evidence>
<evidence type="ECO:0000259" key="6">
    <source>
        <dbReference type="PROSITE" id="PS51094"/>
    </source>
</evidence>
<organism evidence="7 8">
    <name type="scientific">Companilactobacillus alimentarius DSM 20249</name>
    <dbReference type="NCBI Taxonomy" id="1423720"/>
    <lineage>
        <taxon>Bacteria</taxon>
        <taxon>Bacillati</taxon>
        <taxon>Bacillota</taxon>
        <taxon>Bacilli</taxon>
        <taxon>Lactobacillales</taxon>
        <taxon>Lactobacillaceae</taxon>
        <taxon>Companilactobacillus</taxon>
    </lineage>
</organism>
<dbReference type="NCBIfam" id="TIGR00848">
    <property type="entry name" value="fruA"/>
    <property type="match status" value="1"/>
</dbReference>
<evidence type="ECO:0000313" key="7">
    <source>
        <dbReference type="EMBL" id="AUI72010.1"/>
    </source>
</evidence>
<gene>
    <name evidence="7" type="ORF">LA20249_07400</name>
</gene>
<reference evidence="7 8" key="1">
    <citation type="submission" date="2016-12" db="EMBL/GenBank/DDBJ databases">
        <title>The whole genome sequencing and assembly of Lactobacillus alimentarius DSM 20249T strain.</title>
        <authorList>
            <person name="Lee Y.-J."/>
            <person name="Yi H."/>
            <person name="Bahn Y.-S."/>
            <person name="Kim J.F."/>
            <person name="Lee D.-W."/>
        </authorList>
    </citation>
    <scope>NUCLEOTIDE SEQUENCE [LARGE SCALE GENOMIC DNA]</scope>
    <source>
        <strain evidence="7 8">DSM 20249</strain>
    </source>
</reference>
<dbReference type="GO" id="GO:0008982">
    <property type="term" value="F:protein-N(PI)-phosphohistidine-sugar phosphotransferase activity"/>
    <property type="evidence" value="ECO:0007669"/>
    <property type="project" value="InterPro"/>
</dbReference>
<dbReference type="InterPro" id="IPR051541">
    <property type="entry name" value="PTS_SugarTrans_NitroReg"/>
</dbReference>
<dbReference type="RefSeq" id="WP_057737183.1">
    <property type="nucleotide sequence ID" value="NZ_AZDQ01000005.1"/>
</dbReference>
<dbReference type="PANTHER" id="PTHR47738:SF1">
    <property type="entry name" value="NITROGEN REGULATORY PROTEIN"/>
    <property type="match status" value="1"/>
</dbReference>
<dbReference type="InterPro" id="IPR016152">
    <property type="entry name" value="PTrfase/Anion_transptr"/>
</dbReference>
<keyword evidence="8" id="KW-1185">Reference proteome</keyword>
<dbReference type="PANTHER" id="PTHR47738">
    <property type="entry name" value="PTS SYSTEM FRUCTOSE-LIKE EIIA COMPONENT-RELATED"/>
    <property type="match status" value="1"/>
</dbReference>
<dbReference type="AlphaFoldDB" id="A0A2K9HHI8"/>
<keyword evidence="4" id="KW-0808">Transferase</keyword>
<accession>A0A2K9HHI8</accession>
<keyword evidence="5" id="KW-0598">Phosphotransferase system</keyword>
<dbReference type="OrthoDB" id="95460at2"/>
<dbReference type="InterPro" id="IPR004715">
    <property type="entry name" value="PTS_IIA_fruc"/>
</dbReference>
<keyword evidence="3" id="KW-0762">Sugar transport</keyword>
<dbReference type="STRING" id="1423720.FC67_GL001297"/>
<dbReference type="SUPFAM" id="SSF55804">
    <property type="entry name" value="Phoshotransferase/anion transport protein"/>
    <property type="match status" value="1"/>
</dbReference>
<dbReference type="CDD" id="cd00211">
    <property type="entry name" value="PTS_IIA_fru"/>
    <property type="match status" value="1"/>
</dbReference>
<keyword evidence="2" id="KW-0597">Phosphoprotein</keyword>
<dbReference type="GO" id="GO:0009401">
    <property type="term" value="P:phosphoenolpyruvate-dependent sugar phosphotransferase system"/>
    <property type="evidence" value="ECO:0007669"/>
    <property type="project" value="UniProtKB-KW"/>
</dbReference>
<feature type="domain" description="PTS EIIA type-2" evidence="6">
    <location>
        <begin position="1"/>
        <end position="146"/>
    </location>
</feature>
<protein>
    <submittedName>
        <fullName evidence="7">PTS mannose transporter subunit IIAB</fullName>
    </submittedName>
</protein>
<dbReference type="Proteomes" id="UP000234653">
    <property type="component" value="Chromosome"/>
</dbReference>
<dbReference type="GO" id="GO:0030295">
    <property type="term" value="F:protein kinase activator activity"/>
    <property type="evidence" value="ECO:0007669"/>
    <property type="project" value="TreeGrafter"/>
</dbReference>
<dbReference type="InterPro" id="IPR002178">
    <property type="entry name" value="PTS_EIIA_type-2_dom"/>
</dbReference>
<keyword evidence="1" id="KW-0813">Transport</keyword>
<evidence type="ECO:0000256" key="4">
    <source>
        <dbReference type="ARBA" id="ARBA00022679"/>
    </source>
</evidence>
<sequence length="151" mass="16958">MEIPAKNILLNISVSDRDDLLHFISNKCEALGYTDSAEDLYDSFIKREADYSTGLQEGFAIPHAKTDDVKSAQIIYVRTNNPIAWKTYDDKPVTDIFALMVPESGVGTTHLKMLSNLATALLEDDFKKEIRKLNDSQKISNYITEKIGVNV</sequence>
<evidence type="ECO:0000256" key="1">
    <source>
        <dbReference type="ARBA" id="ARBA00022448"/>
    </source>
</evidence>
<dbReference type="Pfam" id="PF00359">
    <property type="entry name" value="PTS_EIIA_2"/>
    <property type="match status" value="1"/>
</dbReference>
<dbReference type="GO" id="GO:0016020">
    <property type="term" value="C:membrane"/>
    <property type="evidence" value="ECO:0007669"/>
    <property type="project" value="InterPro"/>
</dbReference>
<dbReference type="Gene3D" id="3.40.930.10">
    <property type="entry name" value="Mannitol-specific EII, Chain A"/>
    <property type="match status" value="1"/>
</dbReference>
<dbReference type="EMBL" id="CP018867">
    <property type="protein sequence ID" value="AUI72010.1"/>
    <property type="molecule type" value="Genomic_DNA"/>
</dbReference>
<dbReference type="PROSITE" id="PS51094">
    <property type="entry name" value="PTS_EIIA_TYPE_2"/>
    <property type="match status" value="1"/>
</dbReference>
<name>A0A2K9HHI8_9LACO</name>
<evidence type="ECO:0000256" key="5">
    <source>
        <dbReference type="ARBA" id="ARBA00022683"/>
    </source>
</evidence>
<proteinExistence type="predicted"/>
<dbReference type="KEGG" id="lali:LA20249_07400"/>